<name>F5XQT9_MICPN</name>
<feature type="transmembrane region" description="Helical" evidence="2">
    <location>
        <begin position="139"/>
        <end position="161"/>
    </location>
</feature>
<keyword evidence="2" id="KW-0472">Membrane</keyword>
<evidence type="ECO:0000256" key="1">
    <source>
        <dbReference type="SAM" id="MobiDB-lite"/>
    </source>
</evidence>
<evidence type="ECO:0000256" key="2">
    <source>
        <dbReference type="SAM" id="Phobius"/>
    </source>
</evidence>
<reference evidence="3 4" key="1">
    <citation type="submission" date="2011-05" db="EMBL/GenBank/DDBJ databases">
        <title>Whole genome sequence of Microlunatus phosphovorus NM-1.</title>
        <authorList>
            <person name="Hosoyama A."/>
            <person name="Sasaki K."/>
            <person name="Harada T."/>
            <person name="Igarashi R."/>
            <person name="Kawakoshi A."/>
            <person name="Sasagawa M."/>
            <person name="Fukada J."/>
            <person name="Nakamura S."/>
            <person name="Katano Y."/>
            <person name="Hanada S."/>
            <person name="Kamagata Y."/>
            <person name="Nakamura N."/>
            <person name="Yamazaki S."/>
            <person name="Fujita N."/>
        </authorList>
    </citation>
    <scope>NUCLEOTIDE SEQUENCE [LARGE SCALE GENOMIC DNA]</scope>
    <source>
        <strain evidence="4">ATCC 700054 / DSM 10555 / JCM 9379 / NBRC 101784 / NCIMB 13414 / VKM Ac-1990 / NM-1</strain>
    </source>
</reference>
<dbReference type="Proteomes" id="UP000007947">
    <property type="component" value="Chromosome"/>
</dbReference>
<dbReference type="OrthoDB" id="4187689at2"/>
<keyword evidence="2" id="KW-1133">Transmembrane helix</keyword>
<gene>
    <name evidence="3" type="ordered locus">MLP_39470</name>
</gene>
<evidence type="ECO:0000313" key="3">
    <source>
        <dbReference type="EMBL" id="BAK36961.1"/>
    </source>
</evidence>
<feature type="transmembrane region" description="Helical" evidence="2">
    <location>
        <begin position="193"/>
        <end position="211"/>
    </location>
</feature>
<feature type="region of interest" description="Disordered" evidence="1">
    <location>
        <begin position="1"/>
        <end position="36"/>
    </location>
</feature>
<dbReference type="RefSeq" id="WP_013864803.1">
    <property type="nucleotide sequence ID" value="NC_015635.1"/>
</dbReference>
<organism evidence="3 4">
    <name type="scientific">Microlunatus phosphovorus (strain ATCC 700054 / DSM 10555 / JCM 9379 / NBRC 101784 / NCIMB 13414 / VKM Ac-1990 / NM-1)</name>
    <dbReference type="NCBI Taxonomy" id="1032480"/>
    <lineage>
        <taxon>Bacteria</taxon>
        <taxon>Bacillati</taxon>
        <taxon>Actinomycetota</taxon>
        <taxon>Actinomycetes</taxon>
        <taxon>Propionibacteriales</taxon>
        <taxon>Propionibacteriaceae</taxon>
        <taxon>Microlunatus</taxon>
    </lineage>
</organism>
<feature type="transmembrane region" description="Helical" evidence="2">
    <location>
        <begin position="271"/>
        <end position="291"/>
    </location>
</feature>
<evidence type="ECO:0000313" key="4">
    <source>
        <dbReference type="Proteomes" id="UP000007947"/>
    </source>
</evidence>
<sequence length="318" mass="34021">MTATIADRSHATSPPAVAGGKPDELEPEHPRRIRRAPLPTIMPVAGTVKRDVLEQLAETHPVDAERLGEALIRGQRALDGDDRVHLAELVNEGVRTLTPAMATTDKAVRVKAETALKNRVTFVCRFVSRREGEIARRKYATGLGLGVAFSVLVLALVGYLAPVVIRSWLQLTHEGADTIVVGSYNWLALRDTLVAIGGGAAGAAVSVLLRLNRVPDLKVETVRASTAMVRILLGWFFALALLALVKSGIAADLFHDPSGALLDADPTNDTPAVIVGSWFFWAAVGFLAGFNERWATTIIARDPATPPAKTDQSGIPNP</sequence>
<feature type="compositionally biased region" description="Basic and acidic residues" evidence="1">
    <location>
        <begin position="21"/>
        <end position="30"/>
    </location>
</feature>
<feature type="transmembrane region" description="Helical" evidence="2">
    <location>
        <begin position="232"/>
        <end position="251"/>
    </location>
</feature>
<keyword evidence="2" id="KW-0812">Transmembrane</keyword>
<dbReference type="AlphaFoldDB" id="F5XQT9"/>
<dbReference type="STRING" id="1032480.MLP_39470"/>
<protein>
    <submittedName>
        <fullName evidence="3">Uncharacterized protein</fullName>
    </submittedName>
</protein>
<proteinExistence type="predicted"/>
<dbReference type="HOGENOM" id="CLU_873808_0_0_11"/>
<dbReference type="EMBL" id="AP012204">
    <property type="protein sequence ID" value="BAK36961.1"/>
    <property type="molecule type" value="Genomic_DNA"/>
</dbReference>
<dbReference type="KEGG" id="mph:MLP_39470"/>
<accession>F5XQT9</accession>
<keyword evidence="4" id="KW-1185">Reference proteome</keyword>